<accession>A0ACC0TR21</accession>
<sequence length="236" mass="26314">LQDNANSTVLWEIHRPLHRWYIHLRSPHFPPNIFVSLVPVPASSLNYCPGSLKFSCCTNTITESWACTSATLSSHLASHSATDSDMMLTDTSSRQFSLTHTYPPVPTLPSAVILPLSLSTVHAKLDQLAQCCLAILHFILSPCTHATTTPVSKGLFLDWIRILSISGKSTSTSIHTLFPTLTQLEFKGIHEYLEDLVAQIEAPLLSRLYITFSMDLNFILPQLHQVDQSSRIVQFM</sequence>
<dbReference type="Proteomes" id="UP001207468">
    <property type="component" value="Unassembled WGS sequence"/>
</dbReference>
<proteinExistence type="predicted"/>
<evidence type="ECO:0000313" key="2">
    <source>
        <dbReference type="Proteomes" id="UP001207468"/>
    </source>
</evidence>
<dbReference type="EMBL" id="JAGFNK010001122">
    <property type="protein sequence ID" value="KAI9434739.1"/>
    <property type="molecule type" value="Genomic_DNA"/>
</dbReference>
<protein>
    <submittedName>
        <fullName evidence="1">Uncharacterized protein</fullName>
    </submittedName>
</protein>
<comment type="caution">
    <text evidence="1">The sequence shown here is derived from an EMBL/GenBank/DDBJ whole genome shotgun (WGS) entry which is preliminary data.</text>
</comment>
<keyword evidence="2" id="KW-1185">Reference proteome</keyword>
<organism evidence="1 2">
    <name type="scientific">Russula earlei</name>
    <dbReference type="NCBI Taxonomy" id="71964"/>
    <lineage>
        <taxon>Eukaryota</taxon>
        <taxon>Fungi</taxon>
        <taxon>Dikarya</taxon>
        <taxon>Basidiomycota</taxon>
        <taxon>Agaricomycotina</taxon>
        <taxon>Agaricomycetes</taxon>
        <taxon>Russulales</taxon>
        <taxon>Russulaceae</taxon>
        <taxon>Russula</taxon>
    </lineage>
</organism>
<feature type="non-terminal residue" evidence="1">
    <location>
        <position position="1"/>
    </location>
</feature>
<evidence type="ECO:0000313" key="1">
    <source>
        <dbReference type="EMBL" id="KAI9434739.1"/>
    </source>
</evidence>
<reference evidence="1" key="1">
    <citation type="submission" date="2021-03" db="EMBL/GenBank/DDBJ databases">
        <title>Evolutionary priming and transition to the ectomycorrhizal habit in an iconic lineage of mushroom-forming fungi: is preadaptation a requirement?</title>
        <authorList>
            <consortium name="DOE Joint Genome Institute"/>
            <person name="Looney B.P."/>
            <person name="Miyauchi S."/>
            <person name="Morin E."/>
            <person name="Drula E."/>
            <person name="Courty P.E."/>
            <person name="Chicoki N."/>
            <person name="Fauchery L."/>
            <person name="Kohler A."/>
            <person name="Kuo A."/>
            <person name="LaButti K."/>
            <person name="Pangilinan J."/>
            <person name="Lipzen A."/>
            <person name="Riley R."/>
            <person name="Andreopoulos W."/>
            <person name="He G."/>
            <person name="Johnson J."/>
            <person name="Barry K.W."/>
            <person name="Grigoriev I.V."/>
            <person name="Nagy L."/>
            <person name="Hibbett D."/>
            <person name="Henrissat B."/>
            <person name="Matheny P.B."/>
            <person name="Labbe J."/>
            <person name="Martin A.F."/>
        </authorList>
    </citation>
    <scope>NUCLEOTIDE SEQUENCE</scope>
    <source>
        <strain evidence="1">BPL698</strain>
    </source>
</reference>
<gene>
    <name evidence="1" type="ORF">F5148DRAFT_990007</name>
</gene>
<name>A0ACC0TR21_9AGAM</name>